<organism evidence="1 2">
    <name type="scientific">Aureimonas jatrophae</name>
    <dbReference type="NCBI Taxonomy" id="1166073"/>
    <lineage>
        <taxon>Bacteria</taxon>
        <taxon>Pseudomonadati</taxon>
        <taxon>Pseudomonadota</taxon>
        <taxon>Alphaproteobacteria</taxon>
        <taxon>Hyphomicrobiales</taxon>
        <taxon>Aurantimonadaceae</taxon>
        <taxon>Aureimonas</taxon>
    </lineage>
</organism>
<evidence type="ECO:0000313" key="1">
    <source>
        <dbReference type="EMBL" id="SDN51158.1"/>
    </source>
</evidence>
<gene>
    <name evidence="1" type="ORF">SAMN05192530_10175</name>
</gene>
<protein>
    <submittedName>
        <fullName evidence="1">Uncharacterized protein</fullName>
    </submittedName>
</protein>
<dbReference type="EMBL" id="FNIT01000001">
    <property type="protein sequence ID" value="SDN51158.1"/>
    <property type="molecule type" value="Genomic_DNA"/>
</dbReference>
<evidence type="ECO:0000313" key="2">
    <source>
        <dbReference type="Proteomes" id="UP000198793"/>
    </source>
</evidence>
<name>A0A1H0BZM5_9HYPH</name>
<keyword evidence="2" id="KW-1185">Reference proteome</keyword>
<dbReference type="Proteomes" id="UP000198793">
    <property type="component" value="Unassembled WGS sequence"/>
</dbReference>
<sequence>MSGALVLVERDFAPMSRLFREPQYTRFLGSMYSISFDIV</sequence>
<dbReference type="AlphaFoldDB" id="A0A1H0BZM5"/>
<accession>A0A1H0BZM5</accession>
<proteinExistence type="predicted"/>
<reference evidence="1 2" key="1">
    <citation type="submission" date="2016-10" db="EMBL/GenBank/DDBJ databases">
        <authorList>
            <person name="de Groot N.N."/>
        </authorList>
    </citation>
    <scope>NUCLEOTIDE SEQUENCE [LARGE SCALE GENOMIC DNA]</scope>
    <source>
        <strain evidence="2">L7-484,KACC 16230,DSM 25025</strain>
    </source>
</reference>